<accession>A0AAD7ET97</accession>
<feature type="compositionally biased region" description="Low complexity" evidence="1">
    <location>
        <begin position="91"/>
        <end position="104"/>
    </location>
</feature>
<gene>
    <name evidence="3" type="ORF">DFH08DRAFT_865430</name>
</gene>
<protein>
    <recommendedName>
        <fullName evidence="5">Secreted protein</fullName>
    </recommendedName>
</protein>
<evidence type="ECO:0000313" key="3">
    <source>
        <dbReference type="EMBL" id="KAJ7349449.1"/>
    </source>
</evidence>
<name>A0AAD7ET97_9AGAR</name>
<reference evidence="3" key="1">
    <citation type="submission" date="2023-03" db="EMBL/GenBank/DDBJ databases">
        <title>Massive genome expansion in bonnet fungi (Mycena s.s.) driven by repeated elements and novel gene families across ecological guilds.</title>
        <authorList>
            <consortium name="Lawrence Berkeley National Laboratory"/>
            <person name="Harder C.B."/>
            <person name="Miyauchi S."/>
            <person name="Viragh M."/>
            <person name="Kuo A."/>
            <person name="Thoen E."/>
            <person name="Andreopoulos B."/>
            <person name="Lu D."/>
            <person name="Skrede I."/>
            <person name="Drula E."/>
            <person name="Henrissat B."/>
            <person name="Morin E."/>
            <person name="Kohler A."/>
            <person name="Barry K."/>
            <person name="LaButti K."/>
            <person name="Morin E."/>
            <person name="Salamov A."/>
            <person name="Lipzen A."/>
            <person name="Mereny Z."/>
            <person name="Hegedus B."/>
            <person name="Baldrian P."/>
            <person name="Stursova M."/>
            <person name="Weitz H."/>
            <person name="Taylor A."/>
            <person name="Grigoriev I.V."/>
            <person name="Nagy L.G."/>
            <person name="Martin F."/>
            <person name="Kauserud H."/>
        </authorList>
    </citation>
    <scope>NUCLEOTIDE SEQUENCE</scope>
    <source>
        <strain evidence="3">CBHHK002</strain>
    </source>
</reference>
<feature type="region of interest" description="Disordered" evidence="1">
    <location>
        <begin position="85"/>
        <end position="104"/>
    </location>
</feature>
<organism evidence="3 4">
    <name type="scientific">Mycena albidolilacea</name>
    <dbReference type="NCBI Taxonomy" id="1033008"/>
    <lineage>
        <taxon>Eukaryota</taxon>
        <taxon>Fungi</taxon>
        <taxon>Dikarya</taxon>
        <taxon>Basidiomycota</taxon>
        <taxon>Agaricomycotina</taxon>
        <taxon>Agaricomycetes</taxon>
        <taxon>Agaricomycetidae</taxon>
        <taxon>Agaricales</taxon>
        <taxon>Marasmiineae</taxon>
        <taxon>Mycenaceae</taxon>
        <taxon>Mycena</taxon>
    </lineage>
</organism>
<evidence type="ECO:0000256" key="2">
    <source>
        <dbReference type="SAM" id="SignalP"/>
    </source>
</evidence>
<sequence length="104" mass="10007">MPLINLVSAWLTAVWMTHFAVVEVARGFQALVFFSVAVEIGGGGADDGAAVDAGTGVSFAKRVELSTGADDGAVVDAGAGVGVGPRAESSAGADDGAAVDAGAG</sequence>
<evidence type="ECO:0000256" key="1">
    <source>
        <dbReference type="SAM" id="MobiDB-lite"/>
    </source>
</evidence>
<feature type="signal peptide" evidence="2">
    <location>
        <begin position="1"/>
        <end position="27"/>
    </location>
</feature>
<evidence type="ECO:0008006" key="5">
    <source>
        <dbReference type="Google" id="ProtNLM"/>
    </source>
</evidence>
<evidence type="ECO:0000313" key="4">
    <source>
        <dbReference type="Proteomes" id="UP001218218"/>
    </source>
</evidence>
<comment type="caution">
    <text evidence="3">The sequence shown here is derived from an EMBL/GenBank/DDBJ whole genome shotgun (WGS) entry which is preliminary data.</text>
</comment>
<keyword evidence="2" id="KW-0732">Signal</keyword>
<feature type="chain" id="PRO_5041907057" description="Secreted protein" evidence="2">
    <location>
        <begin position="28"/>
        <end position="104"/>
    </location>
</feature>
<dbReference type="EMBL" id="JARIHO010000016">
    <property type="protein sequence ID" value="KAJ7349449.1"/>
    <property type="molecule type" value="Genomic_DNA"/>
</dbReference>
<dbReference type="AlphaFoldDB" id="A0AAD7ET97"/>
<keyword evidence="4" id="KW-1185">Reference proteome</keyword>
<dbReference type="Proteomes" id="UP001218218">
    <property type="component" value="Unassembled WGS sequence"/>
</dbReference>
<proteinExistence type="predicted"/>